<reference evidence="2" key="1">
    <citation type="submission" date="2016-10" db="EMBL/GenBank/DDBJ databases">
        <authorList>
            <person name="Varghese N."/>
            <person name="Submissions S."/>
        </authorList>
    </citation>
    <scope>NUCLEOTIDE SEQUENCE [LARGE SCALE GENOMIC DNA]</scope>
    <source>
        <strain evidence="2">CGMCC 4.6858</strain>
    </source>
</reference>
<dbReference type="EMBL" id="FMZM01000011">
    <property type="protein sequence ID" value="SDD79202.1"/>
    <property type="molecule type" value="Genomic_DNA"/>
</dbReference>
<protein>
    <submittedName>
        <fullName evidence="1">Uncharacterized protein</fullName>
    </submittedName>
</protein>
<evidence type="ECO:0000313" key="1">
    <source>
        <dbReference type="EMBL" id="SDD79202.1"/>
    </source>
</evidence>
<proteinExistence type="predicted"/>
<dbReference type="AlphaFoldDB" id="A0A1G6XMC9"/>
<accession>A0A1G6XMC9</accession>
<dbReference type="Proteomes" id="UP000199034">
    <property type="component" value="Unassembled WGS sequence"/>
</dbReference>
<name>A0A1G6XMC9_9ACTN</name>
<dbReference type="RefSeq" id="WP_090859668.1">
    <property type="nucleotide sequence ID" value="NZ_FMZM01000011.1"/>
</dbReference>
<sequence>MAPIRPRPCPSCQHPGTGLLARLLEPLVWRDPCCHTLVHDPLGYPGDNDCGCRNAAHRRAWEPASPVAEPHRWLSRSR</sequence>
<evidence type="ECO:0000313" key="2">
    <source>
        <dbReference type="Proteomes" id="UP000199034"/>
    </source>
</evidence>
<gene>
    <name evidence="1" type="ORF">SAMN05421872_1114</name>
</gene>
<organism evidence="1 2">
    <name type="scientific">Nocardioides lianchengensis</name>
    <dbReference type="NCBI Taxonomy" id="1045774"/>
    <lineage>
        <taxon>Bacteria</taxon>
        <taxon>Bacillati</taxon>
        <taxon>Actinomycetota</taxon>
        <taxon>Actinomycetes</taxon>
        <taxon>Propionibacteriales</taxon>
        <taxon>Nocardioidaceae</taxon>
        <taxon>Nocardioides</taxon>
    </lineage>
</organism>
<keyword evidence="2" id="KW-1185">Reference proteome</keyword>
<dbReference type="STRING" id="1045774.SAMN05421872_1114"/>
<dbReference type="OrthoDB" id="9990387at2"/>